<protein>
    <submittedName>
        <fullName evidence="2">Uncharacterized protein</fullName>
    </submittedName>
</protein>
<feature type="compositionally biased region" description="Basic and acidic residues" evidence="1">
    <location>
        <begin position="1"/>
        <end position="14"/>
    </location>
</feature>
<accession>X1CCG2</accession>
<evidence type="ECO:0000313" key="2">
    <source>
        <dbReference type="EMBL" id="GAH05931.1"/>
    </source>
</evidence>
<organism evidence="2">
    <name type="scientific">marine sediment metagenome</name>
    <dbReference type="NCBI Taxonomy" id="412755"/>
    <lineage>
        <taxon>unclassified sequences</taxon>
        <taxon>metagenomes</taxon>
        <taxon>ecological metagenomes</taxon>
    </lineage>
</organism>
<comment type="caution">
    <text evidence="2">The sequence shown here is derived from an EMBL/GenBank/DDBJ whole genome shotgun (WGS) entry which is preliminary data.</text>
</comment>
<reference evidence="2" key="1">
    <citation type="journal article" date="2014" name="Front. Microbiol.">
        <title>High frequency of phylogenetically diverse reductive dehalogenase-homologous genes in deep subseafloor sedimentary metagenomes.</title>
        <authorList>
            <person name="Kawai M."/>
            <person name="Futagami T."/>
            <person name="Toyoda A."/>
            <person name="Takaki Y."/>
            <person name="Nishi S."/>
            <person name="Hori S."/>
            <person name="Arai W."/>
            <person name="Tsubouchi T."/>
            <person name="Morono Y."/>
            <person name="Uchiyama I."/>
            <person name="Ito T."/>
            <person name="Fujiyama A."/>
            <person name="Inagaki F."/>
            <person name="Takami H."/>
        </authorList>
    </citation>
    <scope>NUCLEOTIDE SEQUENCE</scope>
    <source>
        <strain evidence="2">Expedition CK06-06</strain>
    </source>
</reference>
<evidence type="ECO:0000256" key="1">
    <source>
        <dbReference type="SAM" id="MobiDB-lite"/>
    </source>
</evidence>
<proteinExistence type="predicted"/>
<gene>
    <name evidence="2" type="ORF">S01H4_63848</name>
</gene>
<feature type="region of interest" description="Disordered" evidence="1">
    <location>
        <begin position="1"/>
        <end position="21"/>
    </location>
</feature>
<sequence length="46" mass="5207">PRLLSDVRDPETARRQLGSGEAQSVRIEHRKAALAVVKDWVNLVRL</sequence>
<dbReference type="EMBL" id="BART01038529">
    <property type="protein sequence ID" value="GAH05931.1"/>
    <property type="molecule type" value="Genomic_DNA"/>
</dbReference>
<name>X1CCG2_9ZZZZ</name>
<dbReference type="AlphaFoldDB" id="X1CCG2"/>
<feature type="non-terminal residue" evidence="2">
    <location>
        <position position="1"/>
    </location>
</feature>